<dbReference type="EMBL" id="JAVFWL010000003">
    <property type="protein sequence ID" value="KAK6745083.1"/>
    <property type="molecule type" value="Genomic_DNA"/>
</dbReference>
<comment type="caution">
    <text evidence="2">The sequence shown here is derived from an EMBL/GenBank/DDBJ whole genome shotgun (WGS) entry which is preliminary data.</text>
</comment>
<gene>
    <name evidence="2" type="primary">Necator_chrIII.g12426</name>
    <name evidence="2" type="ORF">RB195_011660</name>
</gene>
<dbReference type="Proteomes" id="UP001303046">
    <property type="component" value="Unassembled WGS sequence"/>
</dbReference>
<proteinExistence type="predicted"/>
<evidence type="ECO:0000256" key="1">
    <source>
        <dbReference type="SAM" id="MobiDB-lite"/>
    </source>
</evidence>
<feature type="compositionally biased region" description="Basic and acidic residues" evidence="1">
    <location>
        <begin position="51"/>
        <end position="67"/>
    </location>
</feature>
<feature type="compositionally biased region" description="Basic and acidic residues" evidence="1">
    <location>
        <begin position="117"/>
        <end position="130"/>
    </location>
</feature>
<evidence type="ECO:0000313" key="3">
    <source>
        <dbReference type="Proteomes" id="UP001303046"/>
    </source>
</evidence>
<feature type="compositionally biased region" description="Basic and acidic residues" evidence="1">
    <location>
        <begin position="137"/>
        <end position="153"/>
    </location>
</feature>
<name>A0ABR1D4J4_NECAM</name>
<sequence length="707" mass="80126">MVLSGEDCTKLKGTFDSRAMRNGARTRCAHDLVRMAAVAPVQKKCYKLSRPKHDDRLSDSDDEEPKKIRSYIKPNKNINTYECLREDRLLARITNRQASSFGNPKRHAPTVTPVHPVRREKNDTNSKDSRAYFSKQPKFDETSHHSSSFKVKDTARAKVAAPSFLERQCPTSSIAYSHLDERSPSAPTIGSMNPRKSPEEASNSIGVRPKVGKSSFKARSIPKPPPLPKKRSRLSSMTKIEGQEIGHHPSSNEASSLIKKFREARTPSATLLDASNALDSGTSHTAGTTHGEKITWNEHLNLAHMYKGRAKIFTLGTLPAEEAWYVELFESSLPEDRSVGRRLASDSVCDRDHLDRSMTNKCTTGKNIAVKKNKNLSPVYINSISHQESSCDFDPAHCTLSMDCTQADGTSANSETASVRHFSSLYEEEKKKPPKIRSCLATATKRKEKKSISFSEDLVSTCYYESLPDTDCQENQWFPLSSSTIDKESELNRNTEMQSNFEEGLTRNELCERTRGSSKDFFSEMKKESYQLIHYLVDVITVHSVQYSMVTPICNTRNQLKIDASTCFVEFGQHSFRFARRYENDVISKAQRFRNAFSRVAVNVLEWRNSGREITVQLLEYLDVLSRGRLGCPESHFLYSNTVFHLDLAFRHIAREESRWDVGDVINNWNIPPLVKQEEKDDDDEIEVLFCGKTKYIEELRGGSGLR</sequence>
<reference evidence="2 3" key="1">
    <citation type="submission" date="2023-08" db="EMBL/GenBank/DDBJ databases">
        <title>A Necator americanus chromosomal reference genome.</title>
        <authorList>
            <person name="Ilik V."/>
            <person name="Petrzelkova K.J."/>
            <person name="Pardy F."/>
            <person name="Fuh T."/>
            <person name="Niatou-Singa F.S."/>
            <person name="Gouil Q."/>
            <person name="Baker L."/>
            <person name="Ritchie M.E."/>
            <person name="Jex A.R."/>
            <person name="Gazzola D."/>
            <person name="Li H."/>
            <person name="Toshio Fujiwara R."/>
            <person name="Zhan B."/>
            <person name="Aroian R.V."/>
            <person name="Pafco B."/>
            <person name="Schwarz E.M."/>
        </authorList>
    </citation>
    <scope>NUCLEOTIDE SEQUENCE [LARGE SCALE GENOMIC DNA]</scope>
    <source>
        <strain evidence="2 3">Aroian</strain>
        <tissue evidence="2">Whole animal</tissue>
    </source>
</reference>
<keyword evidence="3" id="KW-1185">Reference proteome</keyword>
<feature type="region of interest" description="Disordered" evidence="1">
    <location>
        <begin position="47"/>
        <end position="67"/>
    </location>
</feature>
<evidence type="ECO:0000313" key="2">
    <source>
        <dbReference type="EMBL" id="KAK6745083.1"/>
    </source>
</evidence>
<accession>A0ABR1D4J4</accession>
<protein>
    <submittedName>
        <fullName evidence="2">Uncharacterized protein</fullName>
    </submittedName>
</protein>
<feature type="region of interest" description="Disordered" evidence="1">
    <location>
        <begin position="175"/>
        <end position="234"/>
    </location>
</feature>
<feature type="region of interest" description="Disordered" evidence="1">
    <location>
        <begin position="99"/>
        <end position="153"/>
    </location>
</feature>
<organism evidence="2 3">
    <name type="scientific">Necator americanus</name>
    <name type="common">Human hookworm</name>
    <dbReference type="NCBI Taxonomy" id="51031"/>
    <lineage>
        <taxon>Eukaryota</taxon>
        <taxon>Metazoa</taxon>
        <taxon>Ecdysozoa</taxon>
        <taxon>Nematoda</taxon>
        <taxon>Chromadorea</taxon>
        <taxon>Rhabditida</taxon>
        <taxon>Rhabditina</taxon>
        <taxon>Rhabditomorpha</taxon>
        <taxon>Strongyloidea</taxon>
        <taxon>Ancylostomatidae</taxon>
        <taxon>Bunostominae</taxon>
        <taxon>Necator</taxon>
    </lineage>
</organism>